<feature type="compositionally biased region" description="Basic and acidic residues" evidence="7">
    <location>
        <begin position="7"/>
        <end position="18"/>
    </location>
</feature>
<evidence type="ECO:0000313" key="8">
    <source>
        <dbReference type="EMBL" id="RAR02976.1"/>
    </source>
</evidence>
<name>A0A364MTQ9_STELY</name>
<feature type="region of interest" description="Disordered" evidence="7">
    <location>
        <begin position="313"/>
        <end position="402"/>
    </location>
</feature>
<feature type="compositionally biased region" description="Low complexity" evidence="7">
    <location>
        <begin position="37"/>
        <end position="51"/>
    </location>
</feature>
<organism evidence="8 9">
    <name type="scientific">Stemphylium lycopersici</name>
    <name type="common">Tomato gray leaf spot disease fungus</name>
    <name type="synonym">Thyrospora lycopersici</name>
    <dbReference type="NCBI Taxonomy" id="183478"/>
    <lineage>
        <taxon>Eukaryota</taxon>
        <taxon>Fungi</taxon>
        <taxon>Dikarya</taxon>
        <taxon>Ascomycota</taxon>
        <taxon>Pezizomycotina</taxon>
        <taxon>Dothideomycetes</taxon>
        <taxon>Pleosporomycetidae</taxon>
        <taxon>Pleosporales</taxon>
        <taxon>Pleosporineae</taxon>
        <taxon>Pleosporaceae</taxon>
        <taxon>Stemphylium</taxon>
    </lineage>
</organism>
<keyword evidence="6" id="KW-0472">Membrane</keyword>
<evidence type="ECO:0000256" key="4">
    <source>
        <dbReference type="ARBA" id="ARBA00022968"/>
    </source>
</evidence>
<comment type="similarity">
    <text evidence="2">Belongs to the glycosyltransferase 31 family. Beta3-Gal-T subfamily.</text>
</comment>
<dbReference type="STRING" id="183478.A0A364MTQ9"/>
<accession>A0A364MTQ9</accession>
<evidence type="ECO:0000256" key="5">
    <source>
        <dbReference type="ARBA" id="ARBA00022989"/>
    </source>
</evidence>
<evidence type="ECO:0000256" key="3">
    <source>
        <dbReference type="ARBA" id="ARBA00022692"/>
    </source>
</evidence>
<evidence type="ECO:0000256" key="2">
    <source>
        <dbReference type="ARBA" id="ARBA00006462"/>
    </source>
</evidence>
<dbReference type="EMBL" id="QGDH01000196">
    <property type="protein sequence ID" value="RAR02976.1"/>
    <property type="molecule type" value="Genomic_DNA"/>
</dbReference>
<keyword evidence="5" id="KW-1133">Transmembrane helix</keyword>
<evidence type="ECO:0000313" key="9">
    <source>
        <dbReference type="Proteomes" id="UP000249619"/>
    </source>
</evidence>
<dbReference type="GO" id="GO:0016020">
    <property type="term" value="C:membrane"/>
    <property type="evidence" value="ECO:0007669"/>
    <property type="project" value="UniProtKB-SubCell"/>
</dbReference>
<feature type="compositionally biased region" description="Basic and acidic residues" evidence="7">
    <location>
        <begin position="329"/>
        <end position="346"/>
    </location>
</feature>
<evidence type="ECO:0000256" key="6">
    <source>
        <dbReference type="ARBA" id="ARBA00023136"/>
    </source>
</evidence>
<proteinExistence type="inferred from homology"/>
<sequence>MSAFKAYGEEKDPFDSLRKASATSEEGLSEEAMSPGSTWSNSTDSNSTSFSPLNAPMPNTTAPARRQVVKSKSFPTCDHEPRLPGVAPEELGRLLPVILPLDEQARTFRFQAPFVYATQSRDLPQYQLQQVFDRNDRTSKLNIRRILPHETRSCSVSFVYTARRRRIRYNEDSTLYTISDFDMKGRSEGALEGSIQLTTGKTLWGGQRTRIWHVTKCRALHHACNYRGDCEPKKRLLFCVKKSMWEDAEDFEFQLWPLSPRVIAMPLVTPSRLAIIIVSFSLITFFWTFGLPQQTAKPALPVIDHYDHKNVHTQPIIPPPVIETPHPAEQGDRPAESDDGRWDDKLAQGGKGKAPASTPTQTGVAEYEKDGGRWEDKDKQKGGKEPGKIQDTDPSAVPSTLSTKATSAGNAIKASPTSAIAAVPTQAVEQFCQNLSQSPHVMVVLKTSKADIEKLNTHLRTLISCVPTFAIFSDHEGEFEGHKVYNALESIGHDTKTAHDEFKEYQLMRADPGHTPDPTKTGKLDKWKMLPMVYKSYRMNPSARFFVFIEADTALSWTNLLQWVKRLDYRIPYYNGAPSFISGTQLAQRGPGIVISQGALRRYAKSYEESYNSKWEKDVGKECCGDLMLAKAMSEAHVEFYTSWPLLQGEQPSTLDYTKKHWCVPAISWHHISGEQLTLQWDIEKKWTSEKGWDTPYLYRDAYRDHVAPHIKTRTDGWDNLSQDTKIVAPEGRKQQLKEEAEKKKQEDEKKKQENEEKNNEVAEDDSKPKEDEAKKPVEQNAPKAGGLHHDVPDVPDKNAIPPTSQDAPKEAKKPLEESHKDSILQEPGTKEPPTPQKREEKGKAKGKDQDKKDQDKKEPPNWDKLPEKFPNAADSPDACQKTCQDVEDCLQWRYSTQGEGECHLGKVIRLGGKDGEAKWTSGWLVDRIENVKRGWECKKAEWKFYQ</sequence>
<evidence type="ECO:0000256" key="1">
    <source>
        <dbReference type="ARBA" id="ARBA00004606"/>
    </source>
</evidence>
<keyword evidence="8" id="KW-0808">Transferase</keyword>
<keyword evidence="3" id="KW-0812">Transmembrane</keyword>
<comment type="caution">
    <text evidence="8">The sequence shown here is derived from an EMBL/GenBank/DDBJ whole genome shotgun (WGS) entry which is preliminary data.</text>
</comment>
<dbReference type="InterPro" id="IPR026050">
    <property type="entry name" value="C1GALT1/C1GALT1_chp1"/>
</dbReference>
<feature type="compositionally biased region" description="Basic and acidic residues" evidence="7">
    <location>
        <begin position="837"/>
        <end position="868"/>
    </location>
</feature>
<feature type="compositionally biased region" description="Basic and acidic residues" evidence="7">
    <location>
        <begin position="366"/>
        <end position="391"/>
    </location>
</feature>
<gene>
    <name evidence="8" type="ORF">DDE83_008397</name>
</gene>
<feature type="compositionally biased region" description="Basic and acidic residues" evidence="7">
    <location>
        <begin position="788"/>
        <end position="797"/>
    </location>
</feature>
<dbReference type="Proteomes" id="UP000249619">
    <property type="component" value="Unassembled WGS sequence"/>
</dbReference>
<dbReference type="AlphaFoldDB" id="A0A364MTQ9"/>
<keyword evidence="4" id="KW-0735">Signal-anchor</keyword>
<dbReference type="GO" id="GO:0016740">
    <property type="term" value="F:transferase activity"/>
    <property type="evidence" value="ECO:0007669"/>
    <property type="project" value="UniProtKB-KW"/>
</dbReference>
<dbReference type="Gene3D" id="3.90.550.50">
    <property type="match status" value="1"/>
</dbReference>
<feature type="compositionally biased region" description="Basic and acidic residues" evidence="7">
    <location>
        <begin position="731"/>
        <end position="778"/>
    </location>
</feature>
<comment type="subcellular location">
    <subcellularLocation>
        <location evidence="1">Membrane</location>
        <topology evidence="1">Single-pass type II membrane protein</topology>
    </subcellularLocation>
</comment>
<feature type="compositionally biased region" description="Basic and acidic residues" evidence="7">
    <location>
        <begin position="808"/>
        <end position="824"/>
    </location>
</feature>
<feature type="region of interest" description="Disordered" evidence="7">
    <location>
        <begin position="1"/>
        <end position="85"/>
    </location>
</feature>
<dbReference type="PANTHER" id="PTHR23033:SF47">
    <property type="entry name" value="APPLE DOMAIN-CONTAINING PROTEIN-RELATED"/>
    <property type="match status" value="1"/>
</dbReference>
<feature type="region of interest" description="Disordered" evidence="7">
    <location>
        <begin position="726"/>
        <end position="880"/>
    </location>
</feature>
<keyword evidence="9" id="KW-1185">Reference proteome</keyword>
<evidence type="ECO:0000256" key="7">
    <source>
        <dbReference type="SAM" id="MobiDB-lite"/>
    </source>
</evidence>
<dbReference type="PANTHER" id="PTHR23033">
    <property type="entry name" value="BETA1,3-GALACTOSYLTRANSFERASE"/>
    <property type="match status" value="1"/>
</dbReference>
<reference evidence="9" key="1">
    <citation type="submission" date="2018-05" db="EMBL/GenBank/DDBJ databases">
        <title>Draft genome sequence of Stemphylium lycopersici strain CIDEFI 213.</title>
        <authorList>
            <person name="Medina R."/>
            <person name="Franco M.E.E."/>
            <person name="Lucentini C.G."/>
            <person name="Saparrat M.C.N."/>
            <person name="Balatti P.A."/>
        </authorList>
    </citation>
    <scope>NUCLEOTIDE SEQUENCE [LARGE SCALE GENOMIC DNA]</scope>
    <source>
        <strain evidence="9">CIDEFI 213</strain>
    </source>
</reference>
<protein>
    <submittedName>
        <fullName evidence="8">Glycosyltransferase family 31 protein</fullName>
    </submittedName>
</protein>